<evidence type="ECO:0000256" key="4">
    <source>
        <dbReference type="ARBA" id="ARBA00007131"/>
    </source>
</evidence>
<dbReference type="PANTHER" id="PTHR43522">
    <property type="entry name" value="TRANSKETOLASE"/>
    <property type="match status" value="1"/>
</dbReference>
<dbReference type="GO" id="GO:0006098">
    <property type="term" value="P:pentose-phosphate shunt"/>
    <property type="evidence" value="ECO:0007669"/>
    <property type="project" value="TreeGrafter"/>
</dbReference>
<dbReference type="Pfam" id="PF02779">
    <property type="entry name" value="Transket_pyr"/>
    <property type="match status" value="1"/>
</dbReference>
<organism evidence="12 13">
    <name type="scientific">Ophiobolus disseminans</name>
    <dbReference type="NCBI Taxonomy" id="1469910"/>
    <lineage>
        <taxon>Eukaryota</taxon>
        <taxon>Fungi</taxon>
        <taxon>Dikarya</taxon>
        <taxon>Ascomycota</taxon>
        <taxon>Pezizomycotina</taxon>
        <taxon>Dothideomycetes</taxon>
        <taxon>Pleosporomycetidae</taxon>
        <taxon>Pleosporales</taxon>
        <taxon>Pleosporineae</taxon>
        <taxon>Phaeosphaeriaceae</taxon>
        <taxon>Ophiobolus</taxon>
    </lineage>
</organism>
<evidence type="ECO:0000256" key="7">
    <source>
        <dbReference type="ARBA" id="ARBA00022723"/>
    </source>
</evidence>
<dbReference type="InterPro" id="IPR005474">
    <property type="entry name" value="Transketolase_N"/>
</dbReference>
<dbReference type="GO" id="GO:0046872">
    <property type="term" value="F:metal ion binding"/>
    <property type="evidence" value="ECO:0007669"/>
    <property type="project" value="UniProtKB-KW"/>
</dbReference>
<dbReference type="FunFam" id="3.40.50.970:FF:000003">
    <property type="entry name" value="Transketolase"/>
    <property type="match status" value="1"/>
</dbReference>
<dbReference type="EMBL" id="MU006237">
    <property type="protein sequence ID" value="KAF2821519.1"/>
    <property type="molecule type" value="Genomic_DNA"/>
</dbReference>
<dbReference type="CDD" id="cd07033">
    <property type="entry name" value="TPP_PYR_DXS_TK_like"/>
    <property type="match status" value="1"/>
</dbReference>
<dbReference type="InterPro" id="IPR055152">
    <property type="entry name" value="Transketolase-like_C_2"/>
</dbReference>
<gene>
    <name evidence="12" type="ORF">CC86DRAFT_397462</name>
</gene>
<dbReference type="PROSITE" id="PS00802">
    <property type="entry name" value="TRANSKETOLASE_2"/>
    <property type="match status" value="1"/>
</dbReference>
<comment type="similarity">
    <text evidence="4">Belongs to the transketolase family.</text>
</comment>
<dbReference type="EC" id="2.2.1.1" evidence="5"/>
<evidence type="ECO:0000313" key="13">
    <source>
        <dbReference type="Proteomes" id="UP000799424"/>
    </source>
</evidence>
<keyword evidence="13" id="KW-1185">Reference proteome</keyword>
<dbReference type="PROSITE" id="PS00801">
    <property type="entry name" value="TRANSKETOLASE_1"/>
    <property type="match status" value="1"/>
</dbReference>
<dbReference type="PANTHER" id="PTHR43522:SF6">
    <property type="entry name" value="TRANSKETOLASE-LIKE PYRIMIDINE-BINDING DOMAIN-CONTAINING PROTEIN-RELATED"/>
    <property type="match status" value="1"/>
</dbReference>
<dbReference type="FunFam" id="3.40.50.970:FF:000004">
    <property type="entry name" value="Transketolase"/>
    <property type="match status" value="1"/>
</dbReference>
<dbReference type="InterPro" id="IPR029061">
    <property type="entry name" value="THDP-binding"/>
</dbReference>
<accession>A0A6A6ZLH9</accession>
<feature type="domain" description="Transketolase-like pyrimidine-binding" evidence="11">
    <location>
        <begin position="393"/>
        <end position="576"/>
    </location>
</feature>
<keyword evidence="7" id="KW-0479">Metal-binding</keyword>
<keyword evidence="8" id="KW-0460">Magnesium</keyword>
<evidence type="ECO:0000256" key="5">
    <source>
        <dbReference type="ARBA" id="ARBA00013152"/>
    </source>
</evidence>
<dbReference type="SUPFAM" id="SSF52518">
    <property type="entry name" value="Thiamin diphosphate-binding fold (THDP-binding)"/>
    <property type="match status" value="2"/>
</dbReference>
<reference evidence="12" key="1">
    <citation type="journal article" date="2020" name="Stud. Mycol.">
        <title>101 Dothideomycetes genomes: a test case for predicting lifestyles and emergence of pathogens.</title>
        <authorList>
            <person name="Haridas S."/>
            <person name="Albert R."/>
            <person name="Binder M."/>
            <person name="Bloem J."/>
            <person name="Labutti K."/>
            <person name="Salamov A."/>
            <person name="Andreopoulos B."/>
            <person name="Baker S."/>
            <person name="Barry K."/>
            <person name="Bills G."/>
            <person name="Bluhm B."/>
            <person name="Cannon C."/>
            <person name="Castanera R."/>
            <person name="Culley D."/>
            <person name="Daum C."/>
            <person name="Ezra D."/>
            <person name="Gonzalez J."/>
            <person name="Henrissat B."/>
            <person name="Kuo A."/>
            <person name="Liang C."/>
            <person name="Lipzen A."/>
            <person name="Lutzoni F."/>
            <person name="Magnuson J."/>
            <person name="Mondo S."/>
            <person name="Nolan M."/>
            <person name="Ohm R."/>
            <person name="Pangilinan J."/>
            <person name="Park H.-J."/>
            <person name="Ramirez L."/>
            <person name="Alfaro M."/>
            <person name="Sun H."/>
            <person name="Tritt A."/>
            <person name="Yoshinaga Y."/>
            <person name="Zwiers L.-H."/>
            <person name="Turgeon B."/>
            <person name="Goodwin S."/>
            <person name="Spatafora J."/>
            <person name="Crous P."/>
            <person name="Grigoriev I."/>
        </authorList>
    </citation>
    <scope>NUCLEOTIDE SEQUENCE</scope>
    <source>
        <strain evidence="12">CBS 113818</strain>
    </source>
</reference>
<comment type="cofactor">
    <cofactor evidence="3">
        <name>thiamine diphosphate</name>
        <dbReference type="ChEBI" id="CHEBI:58937"/>
    </cofactor>
</comment>
<protein>
    <recommendedName>
        <fullName evidence="5">transketolase</fullName>
        <ecNumber evidence="5">2.2.1.1</ecNumber>
    </recommendedName>
</protein>
<dbReference type="AlphaFoldDB" id="A0A6A6ZLH9"/>
<dbReference type="SMART" id="SM00861">
    <property type="entry name" value="Transket_pyr"/>
    <property type="match status" value="1"/>
</dbReference>
<dbReference type="CDD" id="cd02012">
    <property type="entry name" value="TPP_TK"/>
    <property type="match status" value="1"/>
</dbReference>
<evidence type="ECO:0000259" key="11">
    <source>
        <dbReference type="SMART" id="SM00861"/>
    </source>
</evidence>
<evidence type="ECO:0000313" key="12">
    <source>
        <dbReference type="EMBL" id="KAF2821519.1"/>
    </source>
</evidence>
<evidence type="ECO:0000256" key="10">
    <source>
        <dbReference type="ARBA" id="ARBA00049473"/>
    </source>
</evidence>
<dbReference type="OrthoDB" id="10267175at2759"/>
<dbReference type="GO" id="GO:0005634">
    <property type="term" value="C:nucleus"/>
    <property type="evidence" value="ECO:0007669"/>
    <property type="project" value="TreeGrafter"/>
</dbReference>
<dbReference type="InterPro" id="IPR049557">
    <property type="entry name" value="Transketolase_CS"/>
</dbReference>
<comment type="cofactor">
    <cofactor evidence="1">
        <name>Co(2+)</name>
        <dbReference type="ChEBI" id="CHEBI:48828"/>
    </cofactor>
</comment>
<keyword evidence="6" id="KW-0808">Transferase</keyword>
<name>A0A6A6ZLH9_9PLEO</name>
<evidence type="ECO:0000256" key="2">
    <source>
        <dbReference type="ARBA" id="ARBA00001946"/>
    </source>
</evidence>
<dbReference type="InterPro" id="IPR033247">
    <property type="entry name" value="Transketolase_fam"/>
</dbReference>
<dbReference type="SUPFAM" id="SSF52922">
    <property type="entry name" value="TK C-terminal domain-like"/>
    <property type="match status" value="1"/>
</dbReference>
<dbReference type="Pfam" id="PF22613">
    <property type="entry name" value="Transketolase_C_1"/>
    <property type="match status" value="1"/>
</dbReference>
<dbReference type="Gene3D" id="3.40.50.970">
    <property type="match status" value="2"/>
</dbReference>
<dbReference type="GO" id="GO:0005829">
    <property type="term" value="C:cytosol"/>
    <property type="evidence" value="ECO:0007669"/>
    <property type="project" value="TreeGrafter"/>
</dbReference>
<dbReference type="InterPro" id="IPR005475">
    <property type="entry name" value="Transketolase-like_Pyr-bd"/>
</dbReference>
<dbReference type="InterPro" id="IPR009014">
    <property type="entry name" value="Transketo_C/PFOR_II"/>
</dbReference>
<evidence type="ECO:0000256" key="6">
    <source>
        <dbReference type="ARBA" id="ARBA00022679"/>
    </source>
</evidence>
<evidence type="ECO:0000256" key="8">
    <source>
        <dbReference type="ARBA" id="ARBA00022842"/>
    </source>
</evidence>
<dbReference type="Gene3D" id="3.40.50.920">
    <property type="match status" value="1"/>
</dbReference>
<evidence type="ECO:0000256" key="3">
    <source>
        <dbReference type="ARBA" id="ARBA00001964"/>
    </source>
</evidence>
<evidence type="ECO:0000256" key="9">
    <source>
        <dbReference type="ARBA" id="ARBA00023052"/>
    </source>
</evidence>
<evidence type="ECO:0000256" key="1">
    <source>
        <dbReference type="ARBA" id="ARBA00001941"/>
    </source>
</evidence>
<comment type="catalytic activity">
    <reaction evidence="10">
        <text>D-sedoheptulose 7-phosphate + D-glyceraldehyde 3-phosphate = aldehydo-D-ribose 5-phosphate + D-xylulose 5-phosphate</text>
        <dbReference type="Rhea" id="RHEA:10508"/>
        <dbReference type="ChEBI" id="CHEBI:57483"/>
        <dbReference type="ChEBI" id="CHEBI:57737"/>
        <dbReference type="ChEBI" id="CHEBI:58273"/>
        <dbReference type="ChEBI" id="CHEBI:59776"/>
        <dbReference type="EC" id="2.2.1.1"/>
    </reaction>
</comment>
<dbReference type="Proteomes" id="UP000799424">
    <property type="component" value="Unassembled WGS sequence"/>
</dbReference>
<keyword evidence="9" id="KW-0786">Thiamine pyrophosphate</keyword>
<dbReference type="FunFam" id="3.40.50.920:FF:000012">
    <property type="entry name" value="Transketolase, variant 1"/>
    <property type="match status" value="1"/>
</dbReference>
<dbReference type="InterPro" id="IPR020826">
    <property type="entry name" value="Transketolase_BS"/>
</dbReference>
<dbReference type="GO" id="GO:0004802">
    <property type="term" value="F:transketolase activity"/>
    <property type="evidence" value="ECO:0007669"/>
    <property type="project" value="UniProtKB-EC"/>
</dbReference>
<sequence length="738" mass="81038">MSPSLEFYDKVSEDLPIKPIAAKVNGVTGVAAIELQDIAKSDLVLKYFRAYIADLCQQFNGGHPGSAMGMAAIGVALYKYVMRFSPKNGDYFNRDRFVLSNGHACLWQYLFMHLVGVESMTTDQLKSYHSSRYDSICPGHPEIENEGVEVTTGPLGQGVANAVGLAIASKQLAATYNREGHEVVNNMTWCMIGDACLQEGVGLEAVSLAAHWKLNNLCIIYDNNNVTCDGTADVANCAEDMNAKMRATGWNVLDILDGHSNVSSIVHALLAARDSDKPTFINVRTIIGIGSGKAGTPATHGAALGLDDIVNIKKSFGLNPDEHYALPPEMYKFFEDVASRGKQLEGDWSSTLSAYEKAHPELAAEFKLRVAGRMPQDWTKFIPRKEEFPKEPTATRKSAGLVGNPLGENMKNFLVGTADLTPSCNVAYSKKVDFQNPELKTACGLDGNYSGRYLHYGIREHAMAAISNGLCAFNKGTFLPITSSFFMFYLYAAPAVRMGALQGLQQIHIATHDSIGTGEDGPTHQPIALAALYRAMPNVLYMRPCDSEEVAGAFEVAIKATETPSIISLSRQVLPQWNQSSREGFAKGAYTFVEEEQFDVTLISTGSEMVFAMQTREILKNEYNITARVVSFPVPRLFEQQSREYKQAVLKPKAGKPAVVIEAYAANGWERYADAAFSMRRFGKSLPSKDAYKYFGFEPQVMAPRIQELVDEVKRDGIEILRGDFRDLNGALGVGFEH</sequence>
<dbReference type="Pfam" id="PF00456">
    <property type="entry name" value="Transketolase_N"/>
    <property type="match status" value="1"/>
</dbReference>
<proteinExistence type="inferred from homology"/>
<comment type="cofactor">
    <cofactor evidence="2">
        <name>Mg(2+)</name>
        <dbReference type="ChEBI" id="CHEBI:18420"/>
    </cofactor>
</comment>